<keyword evidence="5" id="KW-0238">DNA-binding</keyword>
<evidence type="ECO:0000313" key="8">
    <source>
        <dbReference type="Proteomes" id="UP001597267"/>
    </source>
</evidence>
<evidence type="ECO:0000256" key="4">
    <source>
        <dbReference type="ARBA" id="ARBA00023015"/>
    </source>
</evidence>
<proteinExistence type="inferred from homology"/>
<dbReference type="Gene3D" id="3.30.1490.190">
    <property type="match status" value="1"/>
</dbReference>
<evidence type="ECO:0000313" key="7">
    <source>
        <dbReference type="EMBL" id="MFD1673024.1"/>
    </source>
</evidence>
<dbReference type="PANTHER" id="PTHR33202">
    <property type="entry name" value="ZINC UPTAKE REGULATION PROTEIN"/>
    <property type="match status" value="1"/>
</dbReference>
<dbReference type="Pfam" id="PF01475">
    <property type="entry name" value="FUR"/>
    <property type="match status" value="1"/>
</dbReference>
<dbReference type="Gene3D" id="1.10.10.10">
    <property type="entry name" value="Winged helix-like DNA-binding domain superfamily/Winged helix DNA-binding domain"/>
    <property type="match status" value="1"/>
</dbReference>
<comment type="similarity">
    <text evidence="1">Belongs to the Fur family.</text>
</comment>
<keyword evidence="4" id="KW-0805">Transcription regulation</keyword>
<dbReference type="InterPro" id="IPR036388">
    <property type="entry name" value="WH-like_DNA-bd_sf"/>
</dbReference>
<keyword evidence="6" id="KW-0804">Transcription</keyword>
<evidence type="ECO:0000256" key="6">
    <source>
        <dbReference type="ARBA" id="ARBA00023163"/>
    </source>
</evidence>
<dbReference type="EMBL" id="JBHTOP010000028">
    <property type="protein sequence ID" value="MFD1673024.1"/>
    <property type="molecule type" value="Genomic_DNA"/>
</dbReference>
<evidence type="ECO:0000256" key="1">
    <source>
        <dbReference type="ARBA" id="ARBA00007957"/>
    </source>
</evidence>
<evidence type="ECO:0000256" key="2">
    <source>
        <dbReference type="ARBA" id="ARBA00022491"/>
    </source>
</evidence>
<dbReference type="InterPro" id="IPR043135">
    <property type="entry name" value="Fur_C"/>
</dbReference>
<dbReference type="PANTHER" id="PTHR33202:SF8">
    <property type="entry name" value="PEROXIDE-RESPONSIVE REPRESSOR PERR"/>
    <property type="match status" value="1"/>
</dbReference>
<dbReference type="SUPFAM" id="SSF46785">
    <property type="entry name" value="Winged helix' DNA-binding domain"/>
    <property type="match status" value="1"/>
</dbReference>
<comment type="caution">
    <text evidence="7">The sequence shown here is derived from an EMBL/GenBank/DDBJ whole genome shotgun (WGS) entry which is preliminary data.</text>
</comment>
<dbReference type="InterPro" id="IPR036390">
    <property type="entry name" value="WH_DNA-bd_sf"/>
</dbReference>
<evidence type="ECO:0000256" key="3">
    <source>
        <dbReference type="ARBA" id="ARBA00022833"/>
    </source>
</evidence>
<sequence length="151" mass="17066">MNREAIEESLNKLRDNGVRITPQREAVLQYLVQSNGHPTADDIYQDLAAKFPKISVATVYNNLRLLTRLGVIEEMSYGDNSSRFDFAETKHYHAVCQRCGRIVDVFFPDFDQVDTVAENLTGFHVSGHRLEVYGLCPQCQAELAASEKISK</sequence>
<protein>
    <submittedName>
        <fullName evidence="7">Fur family transcriptional regulator</fullName>
    </submittedName>
</protein>
<dbReference type="RefSeq" id="WP_125715984.1">
    <property type="nucleotide sequence ID" value="NZ_JBHTOP010000028.1"/>
</dbReference>
<evidence type="ECO:0000256" key="5">
    <source>
        <dbReference type="ARBA" id="ARBA00023125"/>
    </source>
</evidence>
<keyword evidence="8" id="KW-1185">Reference proteome</keyword>
<gene>
    <name evidence="7" type="ORF">ACFQ5M_13195</name>
</gene>
<accession>A0ABW4JAE3</accession>
<keyword evidence="2" id="KW-0678">Repressor</keyword>
<name>A0ABW4JAE3_9LACO</name>
<keyword evidence="3" id="KW-0862">Zinc</keyword>
<dbReference type="CDD" id="cd07153">
    <property type="entry name" value="Fur_like"/>
    <property type="match status" value="1"/>
</dbReference>
<reference evidence="8" key="1">
    <citation type="journal article" date="2019" name="Int. J. Syst. Evol. Microbiol.">
        <title>The Global Catalogue of Microorganisms (GCM) 10K type strain sequencing project: providing services to taxonomists for standard genome sequencing and annotation.</title>
        <authorList>
            <consortium name="The Broad Institute Genomics Platform"/>
            <consortium name="The Broad Institute Genome Sequencing Center for Infectious Disease"/>
            <person name="Wu L."/>
            <person name="Ma J."/>
        </authorList>
    </citation>
    <scope>NUCLEOTIDE SEQUENCE [LARGE SCALE GENOMIC DNA]</scope>
    <source>
        <strain evidence="8">CCM 8896</strain>
    </source>
</reference>
<dbReference type="InterPro" id="IPR002481">
    <property type="entry name" value="FUR"/>
</dbReference>
<organism evidence="7 8">
    <name type="scientific">Agrilactobacillus yilanensis</name>
    <dbReference type="NCBI Taxonomy" id="2485997"/>
    <lineage>
        <taxon>Bacteria</taxon>
        <taxon>Bacillati</taxon>
        <taxon>Bacillota</taxon>
        <taxon>Bacilli</taxon>
        <taxon>Lactobacillales</taxon>
        <taxon>Lactobacillaceae</taxon>
        <taxon>Agrilactobacillus</taxon>
    </lineage>
</organism>
<dbReference type="Proteomes" id="UP001597267">
    <property type="component" value="Unassembled WGS sequence"/>
</dbReference>